<dbReference type="InterPro" id="IPR021328">
    <property type="entry name" value="CotB-like"/>
</dbReference>
<organism evidence="1 2">
    <name type="scientific">Bacillus mycoides</name>
    <dbReference type="NCBI Taxonomy" id="1405"/>
    <lineage>
        <taxon>Bacteria</taxon>
        <taxon>Bacillati</taxon>
        <taxon>Bacillota</taxon>
        <taxon>Bacilli</taxon>
        <taxon>Bacillales</taxon>
        <taxon>Bacillaceae</taxon>
        <taxon>Bacillus</taxon>
        <taxon>Bacillus cereus group</taxon>
    </lineage>
</organism>
<dbReference type="Proteomes" id="UP000190696">
    <property type="component" value="Unassembled WGS sequence"/>
</dbReference>
<gene>
    <name evidence="1" type="ORF">BW900_26420</name>
</gene>
<reference evidence="1 2" key="1">
    <citation type="submission" date="2017-01" db="EMBL/GenBank/DDBJ databases">
        <title>Bacillus cereus isolates.</title>
        <authorList>
            <person name="Beno S.M."/>
        </authorList>
    </citation>
    <scope>NUCLEOTIDE SEQUENCE [LARGE SCALE GENOMIC DNA]</scope>
    <source>
        <strain evidence="1 2">FSL W7-1108</strain>
    </source>
</reference>
<dbReference type="SUPFAM" id="SSF158430">
    <property type="entry name" value="Bacillus cereus metalloprotein-like"/>
    <property type="match status" value="2"/>
</dbReference>
<dbReference type="AlphaFoldDB" id="A0A1S9T0K0"/>
<evidence type="ECO:0000313" key="2">
    <source>
        <dbReference type="Proteomes" id="UP000190696"/>
    </source>
</evidence>
<accession>A0A1S9T0K0</accession>
<dbReference type="Gene3D" id="1.20.1260.120">
    <property type="entry name" value="Protein of unknown function DUF2935"/>
    <property type="match status" value="1"/>
</dbReference>
<protein>
    <submittedName>
        <fullName evidence="1">Uncharacterized protein</fullName>
    </submittedName>
</protein>
<evidence type="ECO:0000313" key="1">
    <source>
        <dbReference type="EMBL" id="OOR03545.1"/>
    </source>
</evidence>
<dbReference type="EMBL" id="MUAI01000040">
    <property type="protein sequence ID" value="OOR03545.1"/>
    <property type="molecule type" value="Genomic_DNA"/>
</dbReference>
<dbReference type="Pfam" id="PF11155">
    <property type="entry name" value="DUF2935"/>
    <property type="match status" value="2"/>
</dbReference>
<sequence>MNQTYEESALFEHKFWLRVLEDHAQFLLDALAPKETEDIQRAKYFVGKFNKYLSLINTVSLIEFAKDAKQSAEEIRKFKLSIIQKQLKGKIVIHFTPTFINHMVNEVEEYITVLEYLIKGEVPPVFHELHYHLVWLTDAAGHAGSISGELDLVEKRLKEKSEMYAKHFEQFYLKAVEMTGYLRTELNHFPALKRFTKDVSLELKLFSHFLHEVEELELSEQILGSLSARMADHMAREECYYLLKLAQSSGLEMPKCNPL</sequence>
<dbReference type="RefSeq" id="WP_078177084.1">
    <property type="nucleotide sequence ID" value="NZ_CP128135.1"/>
</dbReference>
<comment type="caution">
    <text evidence="1">The sequence shown here is derived from an EMBL/GenBank/DDBJ whole genome shotgun (WGS) entry which is preliminary data.</text>
</comment>
<name>A0A1S9T0K0_BACMY</name>
<proteinExistence type="predicted"/>